<organism evidence="1 2">
    <name type="scientific">Camellia lanceoleosa</name>
    <dbReference type="NCBI Taxonomy" id="1840588"/>
    <lineage>
        <taxon>Eukaryota</taxon>
        <taxon>Viridiplantae</taxon>
        <taxon>Streptophyta</taxon>
        <taxon>Embryophyta</taxon>
        <taxon>Tracheophyta</taxon>
        <taxon>Spermatophyta</taxon>
        <taxon>Magnoliopsida</taxon>
        <taxon>eudicotyledons</taxon>
        <taxon>Gunneridae</taxon>
        <taxon>Pentapetalae</taxon>
        <taxon>asterids</taxon>
        <taxon>Ericales</taxon>
        <taxon>Theaceae</taxon>
        <taxon>Camellia</taxon>
    </lineage>
</organism>
<comment type="caution">
    <text evidence="1">The sequence shown here is derived from an EMBL/GenBank/DDBJ whole genome shotgun (WGS) entry which is preliminary data.</text>
</comment>
<accession>A0ACC0IQ54</accession>
<reference evidence="1 2" key="1">
    <citation type="journal article" date="2022" name="Plant J.">
        <title>Chromosome-level genome of Camellia lanceoleosa provides a valuable resource for understanding genome evolution and self-incompatibility.</title>
        <authorList>
            <person name="Gong W."/>
            <person name="Xiao S."/>
            <person name="Wang L."/>
            <person name="Liao Z."/>
            <person name="Chang Y."/>
            <person name="Mo W."/>
            <person name="Hu G."/>
            <person name="Li W."/>
            <person name="Zhao G."/>
            <person name="Zhu H."/>
            <person name="Hu X."/>
            <person name="Ji K."/>
            <person name="Xiang X."/>
            <person name="Song Q."/>
            <person name="Yuan D."/>
            <person name="Jin S."/>
            <person name="Zhang L."/>
        </authorList>
    </citation>
    <scope>NUCLEOTIDE SEQUENCE [LARGE SCALE GENOMIC DNA]</scope>
    <source>
        <strain evidence="1">SQ_2022a</strain>
    </source>
</reference>
<evidence type="ECO:0000313" key="1">
    <source>
        <dbReference type="EMBL" id="KAI8027060.1"/>
    </source>
</evidence>
<gene>
    <name evidence="1" type="ORF">LOK49_LG02G00295</name>
</gene>
<keyword evidence="2" id="KW-1185">Reference proteome</keyword>
<evidence type="ECO:0000313" key="2">
    <source>
        <dbReference type="Proteomes" id="UP001060215"/>
    </source>
</evidence>
<name>A0ACC0IQ54_9ERIC</name>
<dbReference type="Proteomes" id="UP001060215">
    <property type="component" value="Chromosome 3"/>
</dbReference>
<dbReference type="EMBL" id="CM045760">
    <property type="protein sequence ID" value="KAI8027060.1"/>
    <property type="molecule type" value="Genomic_DNA"/>
</dbReference>
<proteinExistence type="predicted"/>
<protein>
    <submittedName>
        <fullName evidence="1">Casein kinase 1-like protein HD16</fullName>
    </submittedName>
</protein>
<sequence length="124" mass="14367">MLHAHHYQPTGLVLVVELYFLYPREGIHRRWENGFRITSMAATADQAAFMLSVPKRKMMDETQETLRTSAFPSTHVKISRGLTSDQKKIQASHVKSFINASVEWKNKREKEKELPTKHVNCEQS</sequence>